<dbReference type="SUPFAM" id="SSF53706">
    <property type="entry name" value="Formate dehydrogenase/DMSO reductase, domains 1-3"/>
    <property type="match status" value="1"/>
</dbReference>
<protein>
    <submittedName>
        <fullName evidence="9">Oxidoreductase</fullName>
    </submittedName>
</protein>
<evidence type="ECO:0000259" key="8">
    <source>
        <dbReference type="PROSITE" id="PS51669"/>
    </source>
</evidence>
<dbReference type="AlphaFoldDB" id="A0A3D8GS07"/>
<dbReference type="GO" id="GO:0051536">
    <property type="term" value="F:iron-sulfur cluster binding"/>
    <property type="evidence" value="ECO:0007669"/>
    <property type="project" value="UniProtKB-KW"/>
</dbReference>
<dbReference type="SUPFAM" id="SSF50692">
    <property type="entry name" value="ADC-like"/>
    <property type="match status" value="1"/>
</dbReference>
<dbReference type="PANTHER" id="PTHR43742">
    <property type="entry name" value="TRIMETHYLAMINE-N-OXIDE REDUCTASE"/>
    <property type="match status" value="1"/>
</dbReference>
<keyword evidence="3" id="KW-0500">Molybdenum</keyword>
<dbReference type="RefSeq" id="WP_115450939.1">
    <property type="nucleotide sequence ID" value="NZ_QNQT01000002.1"/>
</dbReference>
<dbReference type="GO" id="GO:0046872">
    <property type="term" value="F:metal ion binding"/>
    <property type="evidence" value="ECO:0007669"/>
    <property type="project" value="UniProtKB-KW"/>
</dbReference>
<keyword evidence="6" id="KW-0408">Iron</keyword>
<feature type="domain" description="4Fe-4S Mo/W bis-MGD-type" evidence="8">
    <location>
        <begin position="2"/>
        <end position="59"/>
    </location>
</feature>
<dbReference type="CDD" id="cd02766">
    <property type="entry name" value="MopB_3"/>
    <property type="match status" value="1"/>
</dbReference>
<reference evidence="9 10" key="1">
    <citation type="submission" date="2018-07" db="EMBL/GenBank/DDBJ databases">
        <title>Bacillus sp. YLB-04 draft genome sequence.</title>
        <authorList>
            <person name="Yu L."/>
            <person name="Tang X."/>
        </authorList>
    </citation>
    <scope>NUCLEOTIDE SEQUENCE [LARGE SCALE GENOMIC DNA]</scope>
    <source>
        <strain evidence="9 10">YLB-04</strain>
    </source>
</reference>
<evidence type="ECO:0000256" key="6">
    <source>
        <dbReference type="ARBA" id="ARBA00023004"/>
    </source>
</evidence>
<organism evidence="9 10">
    <name type="scientific">Neobacillus piezotolerans</name>
    <dbReference type="NCBI Taxonomy" id="2259171"/>
    <lineage>
        <taxon>Bacteria</taxon>
        <taxon>Bacillati</taxon>
        <taxon>Bacillota</taxon>
        <taxon>Bacilli</taxon>
        <taxon>Bacillales</taxon>
        <taxon>Bacillaceae</taxon>
        <taxon>Neobacillus</taxon>
    </lineage>
</organism>
<dbReference type="InterPro" id="IPR006656">
    <property type="entry name" value="Mopterin_OxRdtase"/>
</dbReference>
<dbReference type="Pfam" id="PF01568">
    <property type="entry name" value="Molydop_binding"/>
    <property type="match status" value="1"/>
</dbReference>
<sequence length="670" mass="74849">MQTVVKSACPLNCWDNCGFQVTMENGKVIQIDGDPDHPITKGKICGRGRSLIKRIEAEDRLLHPLKKINGEFIQISWQQAFDEIAAKLADIKEIYGSTAVLHSHDYANSGILTNLDQRFFNAYGGVTELVGSLCWGSGIEAQMWDFGDALSHAPGDLFNSRHIVVWGRNASRTNLHFYQSLLEAKKKGIHILVIDPMFNPTAKLADEYISIKPGMDGLLAAGILKELLRLGLEDRTFIDQFTVGFGDVEDLLETITLEEISEKAEIPIETITRLAGIYADRPVSTYIGLGMQRYRNGGNTIRFIDALVAASGNIGIPGGGANYANLQVGRSFQAGRLTLNERRKEYRQFPIMKQAERILSERNPEIKMVIVTCGNPATQVPDSTIVEEAFSKVDTVVVIDQFMTDTALLADYVLPTASVFEEEDFYYASMFHHYVNYAPKLMEPPGEAKPDLWIWTELAKRLGFAADFDYTTEQWLQMFLEPLNKDGLTLEFLQDNHTFELPVVKVPWSDRRFKTPSGKYEFSSNLARQKGMEGKLLLSLPAETKWTQPDLAAKFPYSLLTIHPLRSNHSQHYHIFPKEPHVVIEIAADIANRHGLLDGERAKVWNERGEVTGTVSILPKAHPGTINIDEGIWKKFGGSINSLTSSLPSDNGLGSTLYDCLVAIKKIEAI</sequence>
<evidence type="ECO:0000256" key="1">
    <source>
        <dbReference type="ARBA" id="ARBA00001942"/>
    </source>
</evidence>
<comment type="cofactor">
    <cofactor evidence="1">
        <name>Mo-bis(molybdopterin guanine dinucleotide)</name>
        <dbReference type="ChEBI" id="CHEBI:60539"/>
    </cofactor>
</comment>
<comment type="similarity">
    <text evidence="2">Belongs to the prokaryotic molybdopterin-containing oxidoreductase family.</text>
</comment>
<dbReference type="Proteomes" id="UP000257144">
    <property type="component" value="Unassembled WGS sequence"/>
</dbReference>
<dbReference type="Gene3D" id="3.40.50.740">
    <property type="match status" value="1"/>
</dbReference>
<dbReference type="Gene3D" id="2.20.25.90">
    <property type="entry name" value="ADC-like domains"/>
    <property type="match status" value="1"/>
</dbReference>
<accession>A0A3D8GS07</accession>
<dbReference type="OrthoDB" id="9803192at2"/>
<dbReference type="PROSITE" id="PS51669">
    <property type="entry name" value="4FE4S_MOW_BIS_MGD"/>
    <property type="match status" value="1"/>
</dbReference>
<dbReference type="InterPro" id="IPR006657">
    <property type="entry name" value="MoPterin_dinucl-bd_dom"/>
</dbReference>
<keyword evidence="7" id="KW-0411">Iron-sulfur</keyword>
<dbReference type="EMBL" id="QNQT01000002">
    <property type="protein sequence ID" value="RDU37263.1"/>
    <property type="molecule type" value="Genomic_DNA"/>
</dbReference>
<dbReference type="InterPro" id="IPR006655">
    <property type="entry name" value="Mopterin_OxRdtase_prok_CS"/>
</dbReference>
<dbReference type="Pfam" id="PF04879">
    <property type="entry name" value="Molybdop_Fe4S4"/>
    <property type="match status" value="1"/>
</dbReference>
<comment type="caution">
    <text evidence="9">The sequence shown here is derived from an EMBL/GenBank/DDBJ whole genome shotgun (WGS) entry which is preliminary data.</text>
</comment>
<dbReference type="InterPro" id="IPR050612">
    <property type="entry name" value="Prok_Mopterin_Oxidored"/>
</dbReference>
<dbReference type="PROSITE" id="PS00490">
    <property type="entry name" value="MOLYBDOPTERIN_PROK_2"/>
    <property type="match status" value="1"/>
</dbReference>
<dbReference type="SMART" id="SM00926">
    <property type="entry name" value="Molybdop_Fe4S4"/>
    <property type="match status" value="1"/>
</dbReference>
<evidence type="ECO:0000313" key="9">
    <source>
        <dbReference type="EMBL" id="RDU37263.1"/>
    </source>
</evidence>
<keyword evidence="4" id="KW-0479">Metal-binding</keyword>
<dbReference type="Gene3D" id="3.30.2070.10">
    <property type="entry name" value="Formate dehydrogenase/DMSO reductase"/>
    <property type="match status" value="1"/>
</dbReference>
<gene>
    <name evidence="9" type="ORF">DRW41_05235</name>
</gene>
<dbReference type="Gene3D" id="3.40.228.10">
    <property type="entry name" value="Dimethylsulfoxide Reductase, domain 2"/>
    <property type="match status" value="1"/>
</dbReference>
<dbReference type="GO" id="GO:0016491">
    <property type="term" value="F:oxidoreductase activity"/>
    <property type="evidence" value="ECO:0007669"/>
    <property type="project" value="UniProtKB-KW"/>
</dbReference>
<evidence type="ECO:0000256" key="7">
    <source>
        <dbReference type="ARBA" id="ARBA00023014"/>
    </source>
</evidence>
<proteinExistence type="inferred from homology"/>
<name>A0A3D8GS07_9BACI</name>
<dbReference type="Gene3D" id="2.40.40.20">
    <property type="match status" value="1"/>
</dbReference>
<dbReference type="GO" id="GO:0043546">
    <property type="term" value="F:molybdopterin cofactor binding"/>
    <property type="evidence" value="ECO:0007669"/>
    <property type="project" value="InterPro"/>
</dbReference>
<keyword evidence="5" id="KW-0560">Oxidoreductase</keyword>
<evidence type="ECO:0000313" key="10">
    <source>
        <dbReference type="Proteomes" id="UP000257144"/>
    </source>
</evidence>
<keyword evidence="10" id="KW-1185">Reference proteome</keyword>
<evidence type="ECO:0000256" key="2">
    <source>
        <dbReference type="ARBA" id="ARBA00010312"/>
    </source>
</evidence>
<dbReference type="PANTHER" id="PTHR43742:SF6">
    <property type="entry name" value="OXIDOREDUCTASE YYAE-RELATED"/>
    <property type="match status" value="1"/>
</dbReference>
<dbReference type="InterPro" id="IPR009010">
    <property type="entry name" value="Asp_de-COase-like_dom_sf"/>
</dbReference>
<dbReference type="InterPro" id="IPR006963">
    <property type="entry name" value="Mopterin_OxRdtase_4Fe-4S_dom"/>
</dbReference>
<evidence type="ECO:0000256" key="3">
    <source>
        <dbReference type="ARBA" id="ARBA00022505"/>
    </source>
</evidence>
<evidence type="ECO:0000256" key="5">
    <source>
        <dbReference type="ARBA" id="ARBA00023002"/>
    </source>
</evidence>
<evidence type="ECO:0000256" key="4">
    <source>
        <dbReference type="ARBA" id="ARBA00022723"/>
    </source>
</evidence>
<dbReference type="Pfam" id="PF00384">
    <property type="entry name" value="Molybdopterin"/>
    <property type="match status" value="1"/>
</dbReference>